<dbReference type="InterPro" id="IPR057666">
    <property type="entry name" value="DrpA_SLOG"/>
</dbReference>
<organism evidence="3 4">
    <name type="scientific">Methylobacterium gossipiicola</name>
    <dbReference type="NCBI Taxonomy" id="582675"/>
    <lineage>
        <taxon>Bacteria</taxon>
        <taxon>Pseudomonadati</taxon>
        <taxon>Pseudomonadota</taxon>
        <taxon>Alphaproteobacteria</taxon>
        <taxon>Hyphomicrobiales</taxon>
        <taxon>Methylobacteriaceae</taxon>
        <taxon>Methylobacterium</taxon>
    </lineage>
</organism>
<dbReference type="STRING" id="582675.SAMN05192565_107169"/>
<dbReference type="PANTHER" id="PTHR43022">
    <property type="entry name" value="PROTEIN SMF"/>
    <property type="match status" value="1"/>
</dbReference>
<proteinExistence type="inferred from homology"/>
<dbReference type="EMBL" id="FOPM01000007">
    <property type="protein sequence ID" value="SFG65281.1"/>
    <property type="molecule type" value="Genomic_DNA"/>
</dbReference>
<keyword evidence="4" id="KW-1185">Reference proteome</keyword>
<evidence type="ECO:0000313" key="3">
    <source>
        <dbReference type="EMBL" id="SFG65281.1"/>
    </source>
</evidence>
<protein>
    <submittedName>
        <fullName evidence="3">DNA processing protein</fullName>
    </submittedName>
</protein>
<reference evidence="4" key="1">
    <citation type="submission" date="2016-10" db="EMBL/GenBank/DDBJ databases">
        <authorList>
            <person name="Varghese N."/>
            <person name="Submissions S."/>
        </authorList>
    </citation>
    <scope>NUCLEOTIDE SEQUENCE [LARGE SCALE GENOMIC DNA]</scope>
    <source>
        <strain evidence="4">Gh-105</strain>
    </source>
</reference>
<dbReference type="AlphaFoldDB" id="A0A1I2TSF2"/>
<feature type="domain" description="Smf/DprA SLOG" evidence="2">
    <location>
        <begin position="54"/>
        <end position="247"/>
    </location>
</feature>
<dbReference type="Pfam" id="PF02481">
    <property type="entry name" value="DNA_processg_A"/>
    <property type="match status" value="1"/>
</dbReference>
<comment type="similarity">
    <text evidence="1">Belongs to the DprA/Smf family.</text>
</comment>
<dbReference type="Proteomes" id="UP000199229">
    <property type="component" value="Unassembled WGS sequence"/>
</dbReference>
<dbReference type="GO" id="GO:0009294">
    <property type="term" value="P:DNA-mediated transformation"/>
    <property type="evidence" value="ECO:0007669"/>
    <property type="project" value="InterPro"/>
</dbReference>
<dbReference type="PANTHER" id="PTHR43022:SF1">
    <property type="entry name" value="PROTEIN SMF"/>
    <property type="match status" value="1"/>
</dbReference>
<gene>
    <name evidence="3" type="ORF">SAMN05192565_107169</name>
</gene>
<dbReference type="SUPFAM" id="SSF102405">
    <property type="entry name" value="MCP/YpsA-like"/>
    <property type="match status" value="1"/>
</dbReference>
<evidence type="ECO:0000256" key="1">
    <source>
        <dbReference type="ARBA" id="ARBA00006525"/>
    </source>
</evidence>
<name>A0A1I2TSF2_9HYPH</name>
<dbReference type="Gene3D" id="3.40.50.450">
    <property type="match status" value="1"/>
</dbReference>
<sequence length="249" mass="27136">MCMELQRQHTAMPRRTRYRSPSDIRTITLPSLLAEMHRPALEARQLDFLASSTQDGLASIYYSGDLSALRSRAISIVGTREVSDEGRRRARKLARELVAAGITIVSGLAKGVDTAALTAAIDAGGRTAAVIGTPLDKAYPAENATLQELIYGEHLLLTPFAIGERTFKGNFPKRNRVMAAISDATVIVEASDTSGTLHQAAECGRLKRWLFIMRSVADDPSLTWPKNFINKPKVAVISSTQDILDAIET</sequence>
<evidence type="ECO:0000259" key="2">
    <source>
        <dbReference type="Pfam" id="PF02481"/>
    </source>
</evidence>
<evidence type="ECO:0000313" key="4">
    <source>
        <dbReference type="Proteomes" id="UP000199229"/>
    </source>
</evidence>
<accession>A0A1I2TSF2</accession>
<dbReference type="InterPro" id="IPR003488">
    <property type="entry name" value="DprA"/>
</dbReference>